<gene>
    <name evidence="1" type="primary">Dsec\GM12027</name>
    <name evidence="1" type="ORF">Dsec_GM12027</name>
</gene>
<sequence>MAKRNEKWATSATPISHNFSAAATMRSSNIFDNSSNILVDAFSLTLMAFRQQAFR</sequence>
<reference evidence="1 2" key="1">
    <citation type="journal article" date="2007" name="Nature">
        <title>Evolution of genes and genomes on the Drosophila phylogeny.</title>
        <authorList>
            <consortium name="Drosophila 12 Genomes Consortium"/>
            <person name="Clark A.G."/>
            <person name="Eisen M.B."/>
            <person name="Smith D.R."/>
            <person name="Bergman C.M."/>
            <person name="Oliver B."/>
            <person name="Markow T.A."/>
            <person name="Kaufman T.C."/>
            <person name="Kellis M."/>
            <person name="Gelbart W."/>
            <person name="Iyer V.N."/>
            <person name="Pollard D.A."/>
            <person name="Sackton T.B."/>
            <person name="Larracuente A.M."/>
            <person name="Singh N.D."/>
            <person name="Abad J.P."/>
            <person name="Abt D.N."/>
            <person name="Adryan B."/>
            <person name="Aguade M."/>
            <person name="Akashi H."/>
            <person name="Anderson W.W."/>
            <person name="Aquadro C.F."/>
            <person name="Ardell D.H."/>
            <person name="Arguello R."/>
            <person name="Artieri C.G."/>
            <person name="Barbash D.A."/>
            <person name="Barker D."/>
            <person name="Barsanti P."/>
            <person name="Batterham P."/>
            <person name="Batzoglou S."/>
            <person name="Begun D."/>
            <person name="Bhutkar A."/>
            <person name="Blanco E."/>
            <person name="Bosak S.A."/>
            <person name="Bradley R.K."/>
            <person name="Brand A.D."/>
            <person name="Brent M.R."/>
            <person name="Brooks A.N."/>
            <person name="Brown R.H."/>
            <person name="Butlin R.K."/>
            <person name="Caggese C."/>
            <person name="Calvi B.R."/>
            <person name="Bernardo de Carvalho A."/>
            <person name="Caspi A."/>
            <person name="Castrezana S."/>
            <person name="Celniker S.E."/>
            <person name="Chang J.L."/>
            <person name="Chapple C."/>
            <person name="Chatterji S."/>
            <person name="Chinwalla A."/>
            <person name="Civetta A."/>
            <person name="Clifton S.W."/>
            <person name="Comeron J.M."/>
            <person name="Costello J.C."/>
            <person name="Coyne J.A."/>
            <person name="Daub J."/>
            <person name="David R.G."/>
            <person name="Delcher A.L."/>
            <person name="Delehaunty K."/>
            <person name="Do C.B."/>
            <person name="Ebling H."/>
            <person name="Edwards K."/>
            <person name="Eickbush T."/>
            <person name="Evans J.D."/>
            <person name="Filipski A."/>
            <person name="Findeiss S."/>
            <person name="Freyhult E."/>
            <person name="Fulton L."/>
            <person name="Fulton R."/>
            <person name="Garcia A.C."/>
            <person name="Gardiner A."/>
            <person name="Garfield D.A."/>
            <person name="Garvin B.E."/>
            <person name="Gibson G."/>
            <person name="Gilbert D."/>
            <person name="Gnerre S."/>
            <person name="Godfrey J."/>
            <person name="Good R."/>
            <person name="Gotea V."/>
            <person name="Gravely B."/>
            <person name="Greenberg A.J."/>
            <person name="Griffiths-Jones S."/>
            <person name="Gross S."/>
            <person name="Guigo R."/>
            <person name="Gustafson E.A."/>
            <person name="Haerty W."/>
            <person name="Hahn M.W."/>
            <person name="Halligan D.L."/>
            <person name="Halpern A.L."/>
            <person name="Halter G.M."/>
            <person name="Han M.V."/>
            <person name="Heger A."/>
            <person name="Hillier L."/>
            <person name="Hinrichs A.S."/>
            <person name="Holmes I."/>
            <person name="Hoskins R.A."/>
            <person name="Hubisz M.J."/>
            <person name="Hultmark D."/>
            <person name="Huntley M.A."/>
            <person name="Jaffe D.B."/>
            <person name="Jagadeeshan S."/>
            <person name="Jeck W.R."/>
            <person name="Johnson J."/>
            <person name="Jones C.D."/>
            <person name="Jordan W.C."/>
            <person name="Karpen G.H."/>
            <person name="Kataoka E."/>
            <person name="Keightley P.D."/>
            <person name="Kheradpour P."/>
            <person name="Kirkness E.F."/>
            <person name="Koerich L.B."/>
            <person name="Kristiansen K."/>
            <person name="Kudrna D."/>
            <person name="Kulathinal R.J."/>
            <person name="Kumar S."/>
            <person name="Kwok R."/>
            <person name="Lander E."/>
            <person name="Langley C.H."/>
            <person name="Lapoint R."/>
            <person name="Lazzaro B.P."/>
            <person name="Lee S.J."/>
            <person name="Levesque L."/>
            <person name="Li R."/>
            <person name="Lin C.F."/>
            <person name="Lin M.F."/>
            <person name="Lindblad-Toh K."/>
            <person name="Llopart A."/>
            <person name="Long M."/>
            <person name="Low L."/>
            <person name="Lozovsky E."/>
            <person name="Lu J."/>
            <person name="Luo M."/>
            <person name="Machado C.A."/>
            <person name="Makalowski W."/>
            <person name="Marzo M."/>
            <person name="Matsuda M."/>
            <person name="Matzkin L."/>
            <person name="McAllister B."/>
            <person name="McBride C.S."/>
            <person name="McKernan B."/>
            <person name="McKernan K."/>
            <person name="Mendez-Lago M."/>
            <person name="Minx P."/>
            <person name="Mollenhauer M.U."/>
            <person name="Montooth K."/>
            <person name="Mount S.M."/>
            <person name="Mu X."/>
            <person name="Myers E."/>
            <person name="Negre B."/>
            <person name="Newfeld S."/>
            <person name="Nielsen R."/>
            <person name="Noor M.A."/>
            <person name="O'Grady P."/>
            <person name="Pachter L."/>
            <person name="Papaceit M."/>
            <person name="Parisi M.J."/>
            <person name="Parisi M."/>
            <person name="Parts L."/>
            <person name="Pedersen J.S."/>
            <person name="Pesole G."/>
            <person name="Phillippy A.M."/>
            <person name="Ponting C.P."/>
            <person name="Pop M."/>
            <person name="Porcelli D."/>
            <person name="Powell J.R."/>
            <person name="Prohaska S."/>
            <person name="Pruitt K."/>
            <person name="Puig M."/>
            <person name="Quesneville H."/>
            <person name="Ram K.R."/>
            <person name="Rand D."/>
            <person name="Rasmussen M.D."/>
            <person name="Reed L.K."/>
            <person name="Reenan R."/>
            <person name="Reily A."/>
            <person name="Remington K.A."/>
            <person name="Rieger T.T."/>
            <person name="Ritchie M.G."/>
            <person name="Robin C."/>
            <person name="Rogers Y.H."/>
            <person name="Rohde C."/>
            <person name="Rozas J."/>
            <person name="Rubenfield M.J."/>
            <person name="Ruiz A."/>
            <person name="Russo S."/>
            <person name="Salzberg S.L."/>
            <person name="Sanchez-Gracia A."/>
            <person name="Saranga D.J."/>
            <person name="Sato H."/>
            <person name="Schaeffer S.W."/>
            <person name="Schatz M.C."/>
            <person name="Schlenke T."/>
            <person name="Schwartz R."/>
            <person name="Segarra C."/>
            <person name="Singh R.S."/>
            <person name="Sirot L."/>
            <person name="Sirota M."/>
            <person name="Sisneros N.B."/>
            <person name="Smith C.D."/>
            <person name="Smith T.F."/>
            <person name="Spieth J."/>
            <person name="Stage D.E."/>
            <person name="Stark A."/>
            <person name="Stephan W."/>
            <person name="Strausberg R.L."/>
            <person name="Strempel S."/>
            <person name="Sturgill D."/>
            <person name="Sutton G."/>
            <person name="Sutton G.G."/>
            <person name="Tao W."/>
            <person name="Teichmann S."/>
            <person name="Tobari Y.N."/>
            <person name="Tomimura Y."/>
            <person name="Tsolas J.M."/>
            <person name="Valente V.L."/>
            <person name="Venter E."/>
            <person name="Venter J.C."/>
            <person name="Vicario S."/>
            <person name="Vieira F.G."/>
            <person name="Vilella A.J."/>
            <person name="Villasante A."/>
            <person name="Walenz B."/>
            <person name="Wang J."/>
            <person name="Wasserman M."/>
            <person name="Watts T."/>
            <person name="Wilson D."/>
            <person name="Wilson R.K."/>
            <person name="Wing R.A."/>
            <person name="Wolfner M.F."/>
            <person name="Wong A."/>
            <person name="Wong G.K."/>
            <person name="Wu C.I."/>
            <person name="Wu G."/>
            <person name="Yamamoto D."/>
            <person name="Yang H.P."/>
            <person name="Yang S.P."/>
            <person name="Yorke J.A."/>
            <person name="Yoshida K."/>
            <person name="Zdobnov E."/>
            <person name="Zhang P."/>
            <person name="Zhang Y."/>
            <person name="Zimin A.V."/>
            <person name="Baldwin J."/>
            <person name="Abdouelleil A."/>
            <person name="Abdulkadir J."/>
            <person name="Abebe A."/>
            <person name="Abera B."/>
            <person name="Abreu J."/>
            <person name="Acer S.C."/>
            <person name="Aftuck L."/>
            <person name="Alexander A."/>
            <person name="An P."/>
            <person name="Anderson E."/>
            <person name="Anderson S."/>
            <person name="Arachi H."/>
            <person name="Azer M."/>
            <person name="Bachantsang P."/>
            <person name="Barry A."/>
            <person name="Bayul T."/>
            <person name="Berlin A."/>
            <person name="Bessette D."/>
            <person name="Bloom T."/>
            <person name="Blye J."/>
            <person name="Boguslavskiy L."/>
            <person name="Bonnet C."/>
            <person name="Boukhgalter B."/>
            <person name="Bourzgui I."/>
            <person name="Brown A."/>
            <person name="Cahill P."/>
            <person name="Channer S."/>
            <person name="Cheshatsang Y."/>
            <person name="Chuda L."/>
            <person name="Citroen M."/>
            <person name="Collymore A."/>
            <person name="Cooke P."/>
            <person name="Costello M."/>
            <person name="D'Aco K."/>
            <person name="Daza R."/>
            <person name="De Haan G."/>
            <person name="DeGray S."/>
            <person name="DeMaso C."/>
            <person name="Dhargay N."/>
            <person name="Dooley K."/>
            <person name="Dooley E."/>
            <person name="Doricent M."/>
            <person name="Dorje P."/>
            <person name="Dorjee K."/>
            <person name="Dupes A."/>
            <person name="Elong R."/>
            <person name="Falk J."/>
            <person name="Farina A."/>
            <person name="Faro S."/>
            <person name="Ferguson D."/>
            <person name="Fisher S."/>
            <person name="Foley C.D."/>
            <person name="Franke A."/>
            <person name="Friedrich D."/>
            <person name="Gadbois L."/>
            <person name="Gearin G."/>
            <person name="Gearin C.R."/>
            <person name="Giannoukos G."/>
            <person name="Goode T."/>
            <person name="Graham J."/>
            <person name="Grandbois E."/>
            <person name="Grewal S."/>
            <person name="Gyaltsen K."/>
            <person name="Hafez N."/>
            <person name="Hagos B."/>
            <person name="Hall J."/>
            <person name="Henson C."/>
            <person name="Hollinger A."/>
            <person name="Honan T."/>
            <person name="Huard M.D."/>
            <person name="Hughes L."/>
            <person name="Hurhula B."/>
            <person name="Husby M.E."/>
            <person name="Kamat A."/>
            <person name="Kanga B."/>
            <person name="Kashin S."/>
            <person name="Khazanovich D."/>
            <person name="Kisner P."/>
            <person name="Lance K."/>
            <person name="Lara M."/>
            <person name="Lee W."/>
            <person name="Lennon N."/>
            <person name="Letendre F."/>
            <person name="LeVine R."/>
            <person name="Lipovsky A."/>
            <person name="Liu X."/>
            <person name="Liu J."/>
            <person name="Liu S."/>
            <person name="Lokyitsang T."/>
            <person name="Lokyitsang Y."/>
            <person name="Lubonja R."/>
            <person name="Lui A."/>
            <person name="MacDonald P."/>
            <person name="Magnisalis V."/>
            <person name="Maru K."/>
            <person name="Matthews C."/>
            <person name="McCusker W."/>
            <person name="McDonough S."/>
            <person name="Mehta T."/>
            <person name="Meldrim J."/>
            <person name="Meneus L."/>
            <person name="Mihai O."/>
            <person name="Mihalev A."/>
            <person name="Mihova T."/>
            <person name="Mittelman R."/>
            <person name="Mlenga V."/>
            <person name="Montmayeur A."/>
            <person name="Mulrain L."/>
            <person name="Navidi A."/>
            <person name="Naylor J."/>
            <person name="Negash T."/>
            <person name="Nguyen T."/>
            <person name="Nguyen N."/>
            <person name="Nicol R."/>
            <person name="Norbu C."/>
            <person name="Norbu N."/>
            <person name="Novod N."/>
            <person name="O'Neill B."/>
            <person name="Osman S."/>
            <person name="Markiewicz E."/>
            <person name="Oyono O.L."/>
            <person name="Patti C."/>
            <person name="Phunkhang P."/>
            <person name="Pierre F."/>
            <person name="Priest M."/>
            <person name="Raghuraman S."/>
            <person name="Rege F."/>
            <person name="Reyes R."/>
            <person name="Rise C."/>
            <person name="Rogov P."/>
            <person name="Ross K."/>
            <person name="Ryan E."/>
            <person name="Settipalli S."/>
            <person name="Shea T."/>
            <person name="Sherpa N."/>
            <person name="Shi L."/>
            <person name="Shih D."/>
            <person name="Sparrow T."/>
            <person name="Spaulding J."/>
            <person name="Stalker J."/>
            <person name="Stange-Thomann N."/>
            <person name="Stavropoulos S."/>
            <person name="Stone C."/>
            <person name="Strader C."/>
            <person name="Tesfaye S."/>
            <person name="Thomson T."/>
            <person name="Thoulutsang Y."/>
            <person name="Thoulutsang D."/>
            <person name="Topham K."/>
            <person name="Topping I."/>
            <person name="Tsamla T."/>
            <person name="Vassiliev H."/>
            <person name="Vo A."/>
            <person name="Wangchuk T."/>
            <person name="Wangdi T."/>
            <person name="Weiand M."/>
            <person name="Wilkinson J."/>
            <person name="Wilson A."/>
            <person name="Yadav S."/>
            <person name="Young G."/>
            <person name="Yu Q."/>
            <person name="Zembek L."/>
            <person name="Zhong D."/>
            <person name="Zimmer A."/>
            <person name="Zwirko Z."/>
            <person name="Jaffe D.B."/>
            <person name="Alvarez P."/>
            <person name="Brockman W."/>
            <person name="Butler J."/>
            <person name="Chin C."/>
            <person name="Gnerre S."/>
            <person name="Grabherr M."/>
            <person name="Kleber M."/>
            <person name="Mauceli E."/>
            <person name="MacCallum I."/>
        </authorList>
    </citation>
    <scope>NUCLEOTIDE SEQUENCE [LARGE SCALE GENOMIC DNA]</scope>
    <source>
        <strain evidence="2">Rob3c / Tucson 14021-0248.25</strain>
    </source>
</reference>
<keyword evidence="2" id="KW-1185">Reference proteome</keyword>
<organism evidence="2">
    <name type="scientific">Drosophila sechellia</name>
    <name type="common">Fruit fly</name>
    <dbReference type="NCBI Taxonomy" id="7238"/>
    <lineage>
        <taxon>Eukaryota</taxon>
        <taxon>Metazoa</taxon>
        <taxon>Ecdysozoa</taxon>
        <taxon>Arthropoda</taxon>
        <taxon>Hexapoda</taxon>
        <taxon>Insecta</taxon>
        <taxon>Pterygota</taxon>
        <taxon>Neoptera</taxon>
        <taxon>Endopterygota</taxon>
        <taxon>Diptera</taxon>
        <taxon>Brachycera</taxon>
        <taxon>Muscomorpha</taxon>
        <taxon>Ephydroidea</taxon>
        <taxon>Drosophilidae</taxon>
        <taxon>Drosophila</taxon>
        <taxon>Sophophora</taxon>
    </lineage>
</organism>
<evidence type="ECO:0000313" key="2">
    <source>
        <dbReference type="Proteomes" id="UP000001292"/>
    </source>
</evidence>
<accession>B4IJ72</accession>
<dbReference type="AlphaFoldDB" id="B4IJ72"/>
<dbReference type="Proteomes" id="UP000001292">
    <property type="component" value="Unassembled WGS sequence"/>
</dbReference>
<protein>
    <submittedName>
        <fullName evidence="1">GM12027</fullName>
    </submittedName>
</protein>
<proteinExistence type="predicted"/>
<name>B4IJ72_DROSE</name>
<dbReference type="HOGENOM" id="CLU_3034598_0_0_1"/>
<dbReference type="EMBL" id="CH480847">
    <property type="protein sequence ID" value="EDW51051.1"/>
    <property type="molecule type" value="Genomic_DNA"/>
</dbReference>
<evidence type="ECO:0000313" key="1">
    <source>
        <dbReference type="EMBL" id="EDW51051.1"/>
    </source>
</evidence>